<dbReference type="Pfam" id="PF12823">
    <property type="entry name" value="DUF3817"/>
    <property type="match status" value="1"/>
</dbReference>
<protein>
    <submittedName>
        <fullName evidence="8">DUF3817 domain-containing protein</fullName>
    </submittedName>
</protein>
<evidence type="ECO:0000313" key="9">
    <source>
        <dbReference type="Proteomes" id="UP000486602"/>
    </source>
</evidence>
<name>A0A7K3WKP0_9FLAO</name>
<dbReference type="PANTHER" id="PTHR40077">
    <property type="entry name" value="MEMBRANE PROTEIN-RELATED"/>
    <property type="match status" value="1"/>
</dbReference>
<feature type="domain" description="DUF3817" evidence="7">
    <location>
        <begin position="5"/>
        <end position="89"/>
    </location>
</feature>
<dbReference type="InterPro" id="IPR023845">
    <property type="entry name" value="DUF3817_TM"/>
</dbReference>
<comment type="subcellular location">
    <subcellularLocation>
        <location evidence="1">Cell membrane</location>
        <topology evidence="1">Multi-pass membrane protein</topology>
    </subcellularLocation>
</comment>
<reference evidence="8 9" key="1">
    <citation type="submission" date="2020-02" db="EMBL/GenBank/DDBJ databases">
        <title>Out from the shadows clarifying the taxonomy of the family Cryomorphaceae and related taxa by utilizing the GTDB taxonomic framework.</title>
        <authorList>
            <person name="Bowman J.P."/>
        </authorList>
    </citation>
    <scope>NUCLEOTIDE SEQUENCE [LARGE SCALE GENOMIC DNA]</scope>
    <source>
        <strain evidence="8 9">QSSC 1-22</strain>
    </source>
</reference>
<accession>A0A7K3WKP0</accession>
<dbReference type="NCBIfam" id="TIGR03954">
    <property type="entry name" value="integ_memb_HG"/>
    <property type="match status" value="1"/>
</dbReference>
<keyword evidence="5 6" id="KW-0472">Membrane</keyword>
<feature type="transmembrane region" description="Helical" evidence="6">
    <location>
        <begin position="39"/>
        <end position="60"/>
    </location>
</feature>
<sequence>MKLSQFIFIGRLEVLSFLVLLLIAMPMKYFMDFPLAVKYVGWAHGVLFMLYAGAIAILGYQYKWKFIRMFLLFISAFIPFGPILMEKRVLYNR</sequence>
<evidence type="ECO:0000259" key="7">
    <source>
        <dbReference type="Pfam" id="PF12823"/>
    </source>
</evidence>
<evidence type="ECO:0000256" key="2">
    <source>
        <dbReference type="ARBA" id="ARBA00022475"/>
    </source>
</evidence>
<feature type="transmembrane region" description="Helical" evidence="6">
    <location>
        <begin position="6"/>
        <end position="27"/>
    </location>
</feature>
<dbReference type="AlphaFoldDB" id="A0A7K3WKP0"/>
<evidence type="ECO:0000256" key="3">
    <source>
        <dbReference type="ARBA" id="ARBA00022692"/>
    </source>
</evidence>
<evidence type="ECO:0000256" key="4">
    <source>
        <dbReference type="ARBA" id="ARBA00022989"/>
    </source>
</evidence>
<evidence type="ECO:0000256" key="5">
    <source>
        <dbReference type="ARBA" id="ARBA00023136"/>
    </source>
</evidence>
<evidence type="ECO:0000313" key="8">
    <source>
        <dbReference type="EMBL" id="NEN22216.1"/>
    </source>
</evidence>
<dbReference type="Proteomes" id="UP000486602">
    <property type="component" value="Unassembled WGS sequence"/>
</dbReference>
<dbReference type="PANTHER" id="PTHR40077:SF1">
    <property type="entry name" value="MEMBRANE PROTEIN"/>
    <property type="match status" value="1"/>
</dbReference>
<gene>
    <name evidence="8" type="ORF">G3O08_01695</name>
</gene>
<organism evidence="8 9">
    <name type="scientific">Cryomorpha ignava</name>
    <dbReference type="NCBI Taxonomy" id="101383"/>
    <lineage>
        <taxon>Bacteria</taxon>
        <taxon>Pseudomonadati</taxon>
        <taxon>Bacteroidota</taxon>
        <taxon>Flavobacteriia</taxon>
        <taxon>Flavobacteriales</taxon>
        <taxon>Cryomorphaceae</taxon>
        <taxon>Cryomorpha</taxon>
    </lineage>
</organism>
<feature type="transmembrane region" description="Helical" evidence="6">
    <location>
        <begin position="66"/>
        <end position="85"/>
    </location>
</feature>
<proteinExistence type="predicted"/>
<evidence type="ECO:0000256" key="6">
    <source>
        <dbReference type="SAM" id="Phobius"/>
    </source>
</evidence>
<dbReference type="EMBL" id="JAAGVY010000002">
    <property type="protein sequence ID" value="NEN22216.1"/>
    <property type="molecule type" value="Genomic_DNA"/>
</dbReference>
<evidence type="ECO:0000256" key="1">
    <source>
        <dbReference type="ARBA" id="ARBA00004651"/>
    </source>
</evidence>
<dbReference type="GO" id="GO:0005886">
    <property type="term" value="C:plasma membrane"/>
    <property type="evidence" value="ECO:0007669"/>
    <property type="project" value="UniProtKB-SubCell"/>
</dbReference>
<dbReference type="RefSeq" id="WP_163282939.1">
    <property type="nucleotide sequence ID" value="NZ_JAAGVY010000002.1"/>
</dbReference>
<keyword evidence="9" id="KW-1185">Reference proteome</keyword>
<keyword evidence="2" id="KW-1003">Cell membrane</keyword>
<keyword evidence="4 6" id="KW-1133">Transmembrane helix</keyword>
<comment type="caution">
    <text evidence="8">The sequence shown here is derived from an EMBL/GenBank/DDBJ whole genome shotgun (WGS) entry which is preliminary data.</text>
</comment>
<keyword evidence="3 6" id="KW-0812">Transmembrane</keyword>